<evidence type="ECO:0000256" key="2">
    <source>
        <dbReference type="SAM" id="Phobius"/>
    </source>
</evidence>
<feature type="region of interest" description="Disordered" evidence="1">
    <location>
        <begin position="53"/>
        <end position="75"/>
    </location>
</feature>
<organism evidence="3 4">
    <name type="scientific">Streptomyces apricus</name>
    <dbReference type="NCBI Taxonomy" id="1828112"/>
    <lineage>
        <taxon>Bacteria</taxon>
        <taxon>Bacillati</taxon>
        <taxon>Actinomycetota</taxon>
        <taxon>Actinomycetes</taxon>
        <taxon>Kitasatosporales</taxon>
        <taxon>Streptomycetaceae</taxon>
        <taxon>Streptomyces</taxon>
    </lineage>
</organism>
<dbReference type="Proteomes" id="UP000324965">
    <property type="component" value="Unassembled WGS sequence"/>
</dbReference>
<comment type="caution">
    <text evidence="3">The sequence shown here is derived from an EMBL/GenBank/DDBJ whole genome shotgun (WGS) entry which is preliminary data.</text>
</comment>
<evidence type="ECO:0000313" key="4">
    <source>
        <dbReference type="Proteomes" id="UP000324965"/>
    </source>
</evidence>
<proteinExistence type="predicted"/>
<keyword evidence="2" id="KW-0472">Membrane</keyword>
<sequence>MDVVIYGALGLFLAVALFAAVRSSEVRRTRRLTLLSVLVVFCAGCLVTYEQAFGESSGSRTDEAPVIHGPQGPLP</sequence>
<keyword evidence="2" id="KW-0812">Transmembrane</keyword>
<dbReference type="RefSeq" id="WP_149514065.1">
    <property type="nucleotide sequence ID" value="NZ_VDFC01000047.1"/>
</dbReference>
<keyword evidence="2" id="KW-1133">Transmembrane helix</keyword>
<dbReference type="AlphaFoldDB" id="A0A5B0AKM5"/>
<protein>
    <submittedName>
        <fullName evidence="3">Uncharacterized protein</fullName>
    </submittedName>
</protein>
<reference evidence="3 4" key="1">
    <citation type="submission" date="2019-05" db="EMBL/GenBank/DDBJ databases">
        <authorList>
            <person name="Hariharan J."/>
            <person name="Choudoir M.J."/>
            <person name="Diebold P."/>
            <person name="Panke-Buisse K."/>
            <person name="Buckley D.H."/>
        </authorList>
    </citation>
    <scope>NUCLEOTIDE SEQUENCE [LARGE SCALE GENOMIC DNA]</scope>
    <source>
        <strain evidence="3 4">SUN51</strain>
    </source>
</reference>
<evidence type="ECO:0000313" key="3">
    <source>
        <dbReference type="EMBL" id="KAA0930380.1"/>
    </source>
</evidence>
<evidence type="ECO:0000256" key="1">
    <source>
        <dbReference type="SAM" id="MobiDB-lite"/>
    </source>
</evidence>
<keyword evidence="4" id="KW-1185">Reference proteome</keyword>
<dbReference type="EMBL" id="VDFC01000047">
    <property type="protein sequence ID" value="KAA0930380.1"/>
    <property type="molecule type" value="Genomic_DNA"/>
</dbReference>
<accession>A0A5B0AKM5</accession>
<name>A0A5B0AKM5_9ACTN</name>
<gene>
    <name evidence="3" type="ORF">FGF04_27695</name>
</gene>
<feature type="transmembrane region" description="Helical" evidence="2">
    <location>
        <begin position="33"/>
        <end position="49"/>
    </location>
</feature>